<protein>
    <recommendedName>
        <fullName evidence="3">NAD kinase</fullName>
    </recommendedName>
</protein>
<proteinExistence type="predicted"/>
<dbReference type="AlphaFoldDB" id="A0A1H9U8D5"/>
<evidence type="ECO:0000313" key="1">
    <source>
        <dbReference type="EMBL" id="SES05716.1"/>
    </source>
</evidence>
<organism evidence="1 2">
    <name type="scientific">Lentzea flaviverrucosa</name>
    <dbReference type="NCBI Taxonomy" id="200379"/>
    <lineage>
        <taxon>Bacteria</taxon>
        <taxon>Bacillati</taxon>
        <taxon>Actinomycetota</taxon>
        <taxon>Actinomycetes</taxon>
        <taxon>Pseudonocardiales</taxon>
        <taxon>Pseudonocardiaceae</taxon>
        <taxon>Lentzea</taxon>
    </lineage>
</organism>
<gene>
    <name evidence="1" type="ORF">SAMN05216195_108358</name>
</gene>
<name>A0A1H9U8D5_9PSEU</name>
<dbReference type="Gene3D" id="2.60.200.30">
    <property type="entry name" value="Probable inorganic polyphosphate/atp-NAD kinase, domain 2"/>
    <property type="match status" value="1"/>
</dbReference>
<dbReference type="SUPFAM" id="SSF111331">
    <property type="entry name" value="NAD kinase/diacylglycerol kinase-like"/>
    <property type="match status" value="1"/>
</dbReference>
<accession>A0A1H9U8D5</accession>
<dbReference type="OrthoDB" id="1889537at2"/>
<reference evidence="2" key="1">
    <citation type="submission" date="2016-10" db="EMBL/GenBank/DDBJ databases">
        <authorList>
            <person name="Varghese N."/>
            <person name="Submissions S."/>
        </authorList>
    </citation>
    <scope>NUCLEOTIDE SEQUENCE [LARGE SCALE GENOMIC DNA]</scope>
    <source>
        <strain evidence="2">CGMCC 4.578</strain>
    </source>
</reference>
<dbReference type="InterPro" id="IPR017438">
    <property type="entry name" value="ATP-NAD_kinase_N"/>
</dbReference>
<dbReference type="RefSeq" id="WP_090067405.1">
    <property type="nucleotide sequence ID" value="NZ_FOFT01000008.1"/>
</dbReference>
<dbReference type="InterPro" id="IPR016064">
    <property type="entry name" value="NAD/diacylglycerol_kinase_sf"/>
</dbReference>
<dbReference type="Gene3D" id="3.40.50.10330">
    <property type="entry name" value="Probable inorganic polyphosphate/atp-NAD kinase, domain 1"/>
    <property type="match status" value="1"/>
</dbReference>
<evidence type="ECO:0008006" key="3">
    <source>
        <dbReference type="Google" id="ProtNLM"/>
    </source>
</evidence>
<evidence type="ECO:0000313" key="2">
    <source>
        <dbReference type="Proteomes" id="UP000199028"/>
    </source>
</evidence>
<dbReference type="EMBL" id="FOFT01000008">
    <property type="protein sequence ID" value="SES05716.1"/>
    <property type="molecule type" value="Genomic_DNA"/>
</dbReference>
<dbReference type="Proteomes" id="UP000199028">
    <property type="component" value="Unassembled WGS sequence"/>
</dbReference>
<keyword evidence="2" id="KW-1185">Reference proteome</keyword>
<dbReference type="GO" id="GO:0019674">
    <property type="term" value="P:NAD+ metabolic process"/>
    <property type="evidence" value="ECO:0007669"/>
    <property type="project" value="InterPro"/>
</dbReference>
<sequence length="283" mass="31237">MSLAPRIVLVHRRTELTELLARHGTRGQVEFFLKSRNRTLDEVVDRDQQARRALGDVSAAIPLDWRRGVVEREDLSRFLFAPEDVVVIVGQDGLVANVAKYLDGQPVIGINPDRGVLAKHAPGDAAELLHSTGNTEDRTMVEARSDDGQTLHALNEIYVGHPSHQTSRYRIGNERQASSGILVGSGTGATGWCSSAHRERKSPLTLPTPTERRLIWFVREAWPSPSTGIEHTEGQITDRPLDVDVESDGLVVFGDGIESDALRLGWGQRLSIGLAARRLRLVR</sequence>
<dbReference type="InterPro" id="IPR017437">
    <property type="entry name" value="ATP-NAD_kinase_PpnK-typ_C"/>
</dbReference>
<dbReference type="GO" id="GO:0003951">
    <property type="term" value="F:NAD+ kinase activity"/>
    <property type="evidence" value="ECO:0007669"/>
    <property type="project" value="InterPro"/>
</dbReference>